<proteinExistence type="predicted"/>
<dbReference type="Gene3D" id="3.30.565.10">
    <property type="entry name" value="Histidine kinase-like ATPase, C-terminal domain"/>
    <property type="match status" value="1"/>
</dbReference>
<evidence type="ECO:0000313" key="2">
    <source>
        <dbReference type="EMBL" id="EIC30486.1"/>
    </source>
</evidence>
<gene>
    <name evidence="2" type="ORF">Metal_2794</name>
</gene>
<dbReference type="RefSeq" id="WP_005373113.1">
    <property type="nucleotide sequence ID" value="NZ_CM001475.1"/>
</dbReference>
<dbReference type="InterPro" id="IPR003594">
    <property type="entry name" value="HATPase_dom"/>
</dbReference>
<keyword evidence="2" id="KW-0808">Transferase</keyword>
<dbReference type="SUPFAM" id="SSF55874">
    <property type="entry name" value="ATPase domain of HSP90 chaperone/DNA topoisomerase II/histidine kinase"/>
    <property type="match status" value="1"/>
</dbReference>
<dbReference type="Proteomes" id="UP000005090">
    <property type="component" value="Chromosome"/>
</dbReference>
<dbReference type="HOGENOM" id="CLU_129722_1_0_6"/>
<evidence type="ECO:0000313" key="3">
    <source>
        <dbReference type="Proteomes" id="UP000005090"/>
    </source>
</evidence>
<dbReference type="eggNOG" id="COG2172">
    <property type="taxonomic scope" value="Bacteria"/>
</dbReference>
<keyword evidence="2" id="KW-0418">Kinase</keyword>
<sequence length="133" mass="14435">MTDVIRIAIRCDADIVLVRQQARLLARELGFSGSDLTLIATALSELARNIVEYARQGEIVLSQIRQGRQLGITIVARDHGPGIADIERAMQDGYSTGKGLGLGLPGAKRLMDEFEITSAEGQGTTIKATKWVR</sequence>
<evidence type="ECO:0000259" key="1">
    <source>
        <dbReference type="SMART" id="SM00387"/>
    </source>
</evidence>
<protein>
    <submittedName>
        <fullName evidence="2">Anti-sigma regulatory factor (Ser/Thr protein kinase)</fullName>
    </submittedName>
</protein>
<dbReference type="CDD" id="cd16934">
    <property type="entry name" value="HATPase_RsbT-like"/>
    <property type="match status" value="1"/>
</dbReference>
<dbReference type="STRING" id="686340.Metal_2794"/>
<reference evidence="2 3" key="1">
    <citation type="journal article" date="2013" name="Genome Announc.">
        <title>Genome Sequence of the Obligate Gammaproteobacterial Methanotroph Methylomicrobium album Strain BG8.</title>
        <authorList>
            <person name="Kits K.D."/>
            <person name="Kalyuzhnaya M.G."/>
            <person name="Klotz M.G."/>
            <person name="Jetten M.S."/>
            <person name="Op den Camp H.J."/>
            <person name="Vuilleumier S."/>
            <person name="Bringel F."/>
            <person name="Dispirito A.A."/>
            <person name="Murrell J.C."/>
            <person name="Bruce D."/>
            <person name="Cheng J.F."/>
            <person name="Copeland A."/>
            <person name="Goodwin L."/>
            <person name="Hauser L."/>
            <person name="Lajus A."/>
            <person name="Land M.L."/>
            <person name="Lapidus A."/>
            <person name="Lucas S."/>
            <person name="Medigue C."/>
            <person name="Pitluck S."/>
            <person name="Woyke T."/>
            <person name="Zeytun A."/>
            <person name="Stein L.Y."/>
        </authorList>
    </citation>
    <scope>NUCLEOTIDE SEQUENCE [LARGE SCALE GENOMIC DNA]</scope>
    <source>
        <strain evidence="2 3">BG8</strain>
    </source>
</reference>
<dbReference type="AlphaFoldDB" id="H8GL05"/>
<dbReference type="EMBL" id="CM001475">
    <property type="protein sequence ID" value="EIC30486.1"/>
    <property type="molecule type" value="Genomic_DNA"/>
</dbReference>
<dbReference type="InterPro" id="IPR036890">
    <property type="entry name" value="HATPase_C_sf"/>
</dbReference>
<organism evidence="2 3">
    <name type="scientific">Methylomicrobium album BG8</name>
    <dbReference type="NCBI Taxonomy" id="686340"/>
    <lineage>
        <taxon>Bacteria</taxon>
        <taxon>Pseudomonadati</taxon>
        <taxon>Pseudomonadota</taxon>
        <taxon>Gammaproteobacteria</taxon>
        <taxon>Methylococcales</taxon>
        <taxon>Methylococcaceae</taxon>
        <taxon>Methylomicrobium</taxon>
    </lineage>
</organism>
<name>H8GL05_METAL</name>
<accession>H8GL05</accession>
<keyword evidence="3" id="KW-1185">Reference proteome</keyword>
<dbReference type="SMART" id="SM00387">
    <property type="entry name" value="HATPase_c"/>
    <property type="match status" value="1"/>
</dbReference>
<dbReference type="Pfam" id="PF13581">
    <property type="entry name" value="HATPase_c_2"/>
    <property type="match status" value="1"/>
</dbReference>
<dbReference type="GO" id="GO:0016301">
    <property type="term" value="F:kinase activity"/>
    <property type="evidence" value="ECO:0007669"/>
    <property type="project" value="UniProtKB-KW"/>
</dbReference>
<feature type="domain" description="Histidine kinase/HSP90-like ATPase" evidence="1">
    <location>
        <begin position="34"/>
        <end position="133"/>
    </location>
</feature>